<name>A0A6A1VAP0_9ROSI</name>
<evidence type="ECO:0000256" key="1">
    <source>
        <dbReference type="ARBA" id="ARBA00009995"/>
    </source>
</evidence>
<keyword evidence="2 4" id="KW-0328">Glycosyltransferase</keyword>
<gene>
    <name evidence="6" type="ORF">CJ030_MR7G007395</name>
</gene>
<protein>
    <recommendedName>
        <fullName evidence="5">Glycosyltransferase</fullName>
        <ecNumber evidence="5">2.4.1.-</ecNumber>
    </recommendedName>
</protein>
<dbReference type="InterPro" id="IPR002213">
    <property type="entry name" value="UDP_glucos_trans"/>
</dbReference>
<dbReference type="PANTHER" id="PTHR48048">
    <property type="entry name" value="GLYCOSYLTRANSFERASE"/>
    <property type="match status" value="1"/>
</dbReference>
<organism evidence="6 7">
    <name type="scientific">Morella rubra</name>
    <name type="common">Chinese bayberry</name>
    <dbReference type="NCBI Taxonomy" id="262757"/>
    <lineage>
        <taxon>Eukaryota</taxon>
        <taxon>Viridiplantae</taxon>
        <taxon>Streptophyta</taxon>
        <taxon>Embryophyta</taxon>
        <taxon>Tracheophyta</taxon>
        <taxon>Spermatophyta</taxon>
        <taxon>Magnoliopsida</taxon>
        <taxon>eudicotyledons</taxon>
        <taxon>Gunneridae</taxon>
        <taxon>Pentapetalae</taxon>
        <taxon>rosids</taxon>
        <taxon>fabids</taxon>
        <taxon>Fagales</taxon>
        <taxon>Myricaceae</taxon>
        <taxon>Morella</taxon>
    </lineage>
</organism>
<sequence length="471" mass="52519">MSICDGLQPLHPHVALLPSAGMGHLTPFLRLAALLIHHNCRVTLIIPHPTVSLAESRYISRFLSAFPQATPLQFHLLPLDPSTANSTDPFSLRFEAIRRSAHLLSPVLNSLSPPLHALVYDMTLISSVVPVTETLRLRDYILFTSSARMFSFYSCFPALASKADDDFAIFGDVDILGLRPIPRSSIPPLLLIRDSLFYKIFKEDTPKVTKLHGVLINTFEGLETESLNALSGKKVLEGLPNIFGVGPFPPCEFEREEYGDQLKWLDAQPAESVVYVSFGSRTATYRDQLRELGVGLLRSGYRFLWAVKGKKVDKEEEESLEEMLGEELVEKMKGKGLVVKNWVDQVQILGHTAVGGFVSHCGWNSVIEAAWNGVPILAWPQGGDQKINAEVVEMSGFGMWARSWDWGDKVVVKGEDIGEKIREMMGSQLLRGQAARIKEEARKAVSSDGGTCRINFKRLTEEWKMISNRDI</sequence>
<evidence type="ECO:0000313" key="7">
    <source>
        <dbReference type="Proteomes" id="UP000516437"/>
    </source>
</evidence>
<dbReference type="OrthoDB" id="5835829at2759"/>
<evidence type="ECO:0000256" key="5">
    <source>
        <dbReference type="RuleBase" id="RU362057"/>
    </source>
</evidence>
<evidence type="ECO:0000256" key="3">
    <source>
        <dbReference type="ARBA" id="ARBA00022679"/>
    </source>
</evidence>
<evidence type="ECO:0000256" key="4">
    <source>
        <dbReference type="RuleBase" id="RU003718"/>
    </source>
</evidence>
<reference evidence="6 7" key="1">
    <citation type="journal article" date="2019" name="Plant Biotechnol. J.">
        <title>The red bayberry genome and genetic basis of sex determination.</title>
        <authorList>
            <person name="Jia H.M."/>
            <person name="Jia H.J."/>
            <person name="Cai Q.L."/>
            <person name="Wang Y."/>
            <person name="Zhao H.B."/>
            <person name="Yang W.F."/>
            <person name="Wang G.Y."/>
            <person name="Li Y.H."/>
            <person name="Zhan D.L."/>
            <person name="Shen Y.T."/>
            <person name="Niu Q.F."/>
            <person name="Chang L."/>
            <person name="Qiu J."/>
            <person name="Zhao L."/>
            <person name="Xie H.B."/>
            <person name="Fu W.Y."/>
            <person name="Jin J."/>
            <person name="Li X.W."/>
            <person name="Jiao Y."/>
            <person name="Zhou C.C."/>
            <person name="Tu T."/>
            <person name="Chai C.Y."/>
            <person name="Gao J.L."/>
            <person name="Fan L.J."/>
            <person name="van de Weg E."/>
            <person name="Wang J.Y."/>
            <person name="Gao Z.S."/>
        </authorList>
    </citation>
    <scope>NUCLEOTIDE SEQUENCE [LARGE SCALE GENOMIC DNA]</scope>
    <source>
        <tissue evidence="6">Leaves</tissue>
    </source>
</reference>
<dbReference type="InterPro" id="IPR050481">
    <property type="entry name" value="UDP-glycosyltransf_plant"/>
</dbReference>
<proteinExistence type="inferred from homology"/>
<dbReference type="PROSITE" id="PS00375">
    <property type="entry name" value="UDPGT"/>
    <property type="match status" value="1"/>
</dbReference>
<dbReference type="Proteomes" id="UP000516437">
    <property type="component" value="Chromosome 7"/>
</dbReference>
<dbReference type="AlphaFoldDB" id="A0A6A1VAP0"/>
<dbReference type="GO" id="GO:0035251">
    <property type="term" value="F:UDP-glucosyltransferase activity"/>
    <property type="evidence" value="ECO:0007669"/>
    <property type="project" value="InterPro"/>
</dbReference>
<dbReference type="FunFam" id="3.40.50.2000:FF:000124">
    <property type="entry name" value="Glycosyltransferase"/>
    <property type="match status" value="1"/>
</dbReference>
<keyword evidence="7" id="KW-1185">Reference proteome</keyword>
<comment type="caution">
    <text evidence="6">The sequence shown here is derived from an EMBL/GenBank/DDBJ whole genome shotgun (WGS) entry which is preliminary data.</text>
</comment>
<dbReference type="EMBL" id="RXIC02000025">
    <property type="protein sequence ID" value="KAB1208230.1"/>
    <property type="molecule type" value="Genomic_DNA"/>
</dbReference>
<dbReference type="Gene3D" id="3.40.50.2000">
    <property type="entry name" value="Glycogen Phosphorylase B"/>
    <property type="match status" value="2"/>
</dbReference>
<dbReference type="InterPro" id="IPR035595">
    <property type="entry name" value="UDP_glycos_trans_CS"/>
</dbReference>
<evidence type="ECO:0000313" key="6">
    <source>
        <dbReference type="EMBL" id="KAB1208230.1"/>
    </source>
</evidence>
<accession>A0A6A1VAP0</accession>
<dbReference type="EC" id="2.4.1.-" evidence="5"/>
<comment type="similarity">
    <text evidence="1 4">Belongs to the UDP-glycosyltransferase family.</text>
</comment>
<evidence type="ECO:0000256" key="2">
    <source>
        <dbReference type="ARBA" id="ARBA00022676"/>
    </source>
</evidence>
<keyword evidence="3 4" id="KW-0808">Transferase</keyword>
<dbReference type="SUPFAM" id="SSF53756">
    <property type="entry name" value="UDP-Glycosyltransferase/glycogen phosphorylase"/>
    <property type="match status" value="1"/>
</dbReference>
<dbReference type="Pfam" id="PF00201">
    <property type="entry name" value="UDPGT"/>
    <property type="match status" value="1"/>
</dbReference>
<dbReference type="CDD" id="cd03784">
    <property type="entry name" value="GT1_Gtf-like"/>
    <property type="match status" value="1"/>
</dbReference>
<dbReference type="PANTHER" id="PTHR48048:SF76">
    <property type="entry name" value="UDP-GLYCOSYLTRANSFERASE 708D1-LIKE"/>
    <property type="match status" value="1"/>
</dbReference>